<dbReference type="EnsemblMetazoa" id="AFUN009726-RA">
    <property type="protein sequence ID" value="AFUN009726-PA"/>
    <property type="gene ID" value="AFUN009726"/>
</dbReference>
<name>A0A182RTX3_ANOFN</name>
<feature type="signal peptide" evidence="1">
    <location>
        <begin position="1"/>
        <end position="21"/>
    </location>
</feature>
<organism evidence="2">
    <name type="scientific">Anopheles funestus</name>
    <name type="common">African malaria mosquito</name>
    <dbReference type="NCBI Taxonomy" id="62324"/>
    <lineage>
        <taxon>Eukaryota</taxon>
        <taxon>Metazoa</taxon>
        <taxon>Ecdysozoa</taxon>
        <taxon>Arthropoda</taxon>
        <taxon>Hexapoda</taxon>
        <taxon>Insecta</taxon>
        <taxon>Pterygota</taxon>
        <taxon>Neoptera</taxon>
        <taxon>Endopterygota</taxon>
        <taxon>Diptera</taxon>
        <taxon>Nematocera</taxon>
        <taxon>Culicoidea</taxon>
        <taxon>Culicidae</taxon>
        <taxon>Anophelinae</taxon>
        <taxon>Anopheles</taxon>
    </lineage>
</organism>
<keyword evidence="1" id="KW-0732">Signal</keyword>
<evidence type="ECO:0000313" key="2">
    <source>
        <dbReference type="EnsemblMetazoa" id="AFUN009726-PA"/>
    </source>
</evidence>
<evidence type="ECO:0008006" key="3">
    <source>
        <dbReference type="Google" id="ProtNLM"/>
    </source>
</evidence>
<feature type="chain" id="PRO_5030024314" description="Secreted protein" evidence="1">
    <location>
        <begin position="22"/>
        <end position="488"/>
    </location>
</feature>
<proteinExistence type="predicted"/>
<accession>A0A182RTX3</accession>
<evidence type="ECO:0000256" key="1">
    <source>
        <dbReference type="SAM" id="SignalP"/>
    </source>
</evidence>
<reference evidence="2" key="1">
    <citation type="submission" date="2020-05" db="UniProtKB">
        <authorList>
            <consortium name="EnsemblMetazoa"/>
        </authorList>
    </citation>
    <scope>IDENTIFICATION</scope>
    <source>
        <strain evidence="2">FUMOZ</strain>
    </source>
</reference>
<protein>
    <recommendedName>
        <fullName evidence="3">Secreted protein</fullName>
    </recommendedName>
</protein>
<dbReference type="VEuPathDB" id="VectorBase:AFUN009726"/>
<sequence length="488" mass="54425">MEALRYIFWVFCLVQIITVNGKPDFATSFQFSSTTSISRLSNDISTLFASMDDELHFMLSGSIPDSETQRQLLAGFSEDFGVRGRAVTDQLAASASSMSSMGTTLGMVLTAYNQLVVYFNSNANNFLGLTNIEVGSYAAREFYNGLVRLVTSLPAVRVAVQMLQASLQTATTEEDVSRDVLRSLIRALQQLKAHLPLLVYTFQRIGVNIQTADIYMVLFNQDLQTLSSDFMDEVVAFNGQLAAFETAVGITFVSVEEMFDNAGTQLDTELTGDVESQTNFMQLQTELKTFTSDRSMFLQGMGEAMLPVSTNYQQSLEYAVTNTYYVDGSYTLDFLALELVMQLITSGVYDRLCYNKYAALVADLPSLGRIRLNECFHTELPRLRKLQKLIQTYTLMVSYDVEDLLLNLKPCRSEYAASDCLSVIAAFYTQLYAARASDSAARTENFFTSALSASLNRVGLCFTRTNFFTFQNLVPSLEQGMRSCPRLS</sequence>
<dbReference type="AlphaFoldDB" id="A0A182RTX3"/>